<reference evidence="1" key="1">
    <citation type="submission" date="2023-05" db="EMBL/GenBank/DDBJ databases">
        <authorList>
            <consortium name="ELIXIR-Norway"/>
        </authorList>
    </citation>
    <scope>NUCLEOTIDE SEQUENCE</scope>
</reference>
<sequence length="233" mass="24310">MKLGRIRRGMGRSKTEALSQAQGPHEAAPRTPPPPKPPSAENVGSRRSRFWRHLPLPSSQESPPRRRGRLCPTSSPPPYPFLSFPPAARPLRPPPSFPHPVCVPLPLRLAGRLGRPRPDREAGAPAAASTRGCGGELDPRPRGGPASGPGTRGLPLHPQPRAAGPGLVAGWRSASAGDCAHSDLDMCAPLHCLHVSVCHGACKRLPPSASSLPLAASALSLPDPSGGLARVPP</sequence>
<organism evidence="1 2">
    <name type="scientific">Rangifer tarandus platyrhynchus</name>
    <name type="common">Svalbard reindeer</name>
    <dbReference type="NCBI Taxonomy" id="3082113"/>
    <lineage>
        <taxon>Eukaryota</taxon>
        <taxon>Metazoa</taxon>
        <taxon>Chordata</taxon>
        <taxon>Craniata</taxon>
        <taxon>Vertebrata</taxon>
        <taxon>Euteleostomi</taxon>
        <taxon>Mammalia</taxon>
        <taxon>Eutheria</taxon>
        <taxon>Laurasiatheria</taxon>
        <taxon>Artiodactyla</taxon>
        <taxon>Ruminantia</taxon>
        <taxon>Pecora</taxon>
        <taxon>Cervidae</taxon>
        <taxon>Odocoileinae</taxon>
        <taxon>Rangifer</taxon>
    </lineage>
</organism>
<name>A0AC59ZSQ9_RANTA</name>
<accession>A0AC59ZSQ9</accession>
<reference evidence="1" key="2">
    <citation type="submission" date="2025-03" db="EMBL/GenBank/DDBJ databases">
        <authorList>
            <consortium name="ELIXIR-Norway"/>
            <consortium name="Elixir Norway"/>
        </authorList>
    </citation>
    <scope>NUCLEOTIDE SEQUENCE</scope>
</reference>
<proteinExistence type="predicted"/>
<evidence type="ECO:0000313" key="2">
    <source>
        <dbReference type="Proteomes" id="UP001162501"/>
    </source>
</evidence>
<dbReference type="Proteomes" id="UP001162501">
    <property type="component" value="Chromosome 4"/>
</dbReference>
<dbReference type="EMBL" id="OX596088">
    <property type="protein sequence ID" value="CAN0506172.1"/>
    <property type="molecule type" value="Genomic_DNA"/>
</dbReference>
<evidence type="ECO:0000313" key="1">
    <source>
        <dbReference type="EMBL" id="CAN0506172.1"/>
    </source>
</evidence>
<gene>
    <name evidence="1" type="ORF">MRATA1EN22A_LOCUS22609</name>
</gene>
<protein>
    <submittedName>
        <fullName evidence="1">Uncharacterized protein</fullName>
    </submittedName>
</protein>